<dbReference type="PANTHER" id="PTHR12341">
    <property type="entry name" value="5'-&gt;3' EXORIBONUCLEASE"/>
    <property type="match status" value="1"/>
</dbReference>
<keyword evidence="16" id="KW-0862">Zinc</keyword>
<organism evidence="19 20">
    <name type="scientific">Rhizophagus clarus</name>
    <dbReference type="NCBI Taxonomy" id="94130"/>
    <lineage>
        <taxon>Eukaryota</taxon>
        <taxon>Fungi</taxon>
        <taxon>Fungi incertae sedis</taxon>
        <taxon>Mucoromycota</taxon>
        <taxon>Glomeromycotina</taxon>
        <taxon>Glomeromycetes</taxon>
        <taxon>Glomerales</taxon>
        <taxon>Glomeraceae</taxon>
        <taxon>Rhizophagus</taxon>
    </lineage>
</organism>
<evidence type="ECO:0000256" key="8">
    <source>
        <dbReference type="ARBA" id="ARBA00022839"/>
    </source>
</evidence>
<feature type="region of interest" description="Disordered" evidence="17">
    <location>
        <begin position="924"/>
        <end position="963"/>
    </location>
</feature>
<name>A0A8H3QMC9_9GLOM</name>
<dbReference type="GO" id="GO:0006397">
    <property type="term" value="P:mRNA processing"/>
    <property type="evidence" value="ECO:0007669"/>
    <property type="project" value="UniProtKB-UniRule"/>
</dbReference>
<feature type="region of interest" description="Disordered" evidence="17">
    <location>
        <begin position="863"/>
        <end position="911"/>
    </location>
</feature>
<dbReference type="EMBL" id="BLAL01000160">
    <property type="protein sequence ID" value="GES86225.1"/>
    <property type="molecule type" value="Genomic_DNA"/>
</dbReference>
<dbReference type="EC" id="3.1.13.-" evidence="15"/>
<feature type="compositionally biased region" description="Acidic residues" evidence="17">
    <location>
        <begin position="562"/>
        <end position="577"/>
    </location>
</feature>
<evidence type="ECO:0000256" key="6">
    <source>
        <dbReference type="ARBA" id="ARBA00022722"/>
    </source>
</evidence>
<feature type="compositionally biased region" description="Polar residues" evidence="17">
    <location>
        <begin position="953"/>
        <end position="963"/>
    </location>
</feature>
<dbReference type="PROSITE" id="PS50158">
    <property type="entry name" value="ZF_CCHC"/>
    <property type="match status" value="1"/>
</dbReference>
<evidence type="ECO:0000256" key="15">
    <source>
        <dbReference type="PIRNR" id="PIRNR037239"/>
    </source>
</evidence>
<comment type="function">
    <text evidence="13">Possesses 5'-&gt;3' exoribonuclease activity. Required for the processing of nuclear mRNA and rRNA precursors. May promote the termination of transcription by RNA polymerase II. Essential for vegetative cell growth and chromosome segregation.</text>
</comment>
<evidence type="ECO:0000256" key="10">
    <source>
        <dbReference type="ARBA" id="ARBA00023054"/>
    </source>
</evidence>
<keyword evidence="10" id="KW-0175">Coiled coil</keyword>
<dbReference type="GO" id="GO:0008270">
    <property type="term" value="F:zinc ion binding"/>
    <property type="evidence" value="ECO:0007669"/>
    <property type="project" value="UniProtKB-KW"/>
</dbReference>
<evidence type="ECO:0000313" key="20">
    <source>
        <dbReference type="Proteomes" id="UP000615446"/>
    </source>
</evidence>
<keyword evidence="9" id="KW-0805">Transcription regulation</keyword>
<feature type="domain" description="CCHC-type" evidence="18">
    <location>
        <begin position="266"/>
        <end position="279"/>
    </location>
</feature>
<dbReference type="FunFam" id="3.40.50.12390:FF:000003">
    <property type="entry name" value="5'-3' exoribonuclease"/>
    <property type="match status" value="1"/>
</dbReference>
<dbReference type="PANTHER" id="PTHR12341:SF41">
    <property type="entry name" value="5'-3' EXORIBONUCLEASE 2"/>
    <property type="match status" value="1"/>
</dbReference>
<feature type="compositionally biased region" description="Basic residues" evidence="17">
    <location>
        <begin position="873"/>
        <end position="883"/>
    </location>
</feature>
<evidence type="ECO:0000313" key="19">
    <source>
        <dbReference type="EMBL" id="GES86225.1"/>
    </source>
</evidence>
<keyword evidence="3" id="KW-0806">Transcription termination</keyword>
<comment type="caution">
    <text evidence="19">The sequence shown here is derived from an EMBL/GenBank/DDBJ whole genome shotgun (WGS) entry which is preliminary data.</text>
</comment>
<evidence type="ECO:0000256" key="3">
    <source>
        <dbReference type="ARBA" id="ARBA00022472"/>
    </source>
</evidence>
<evidence type="ECO:0000256" key="11">
    <source>
        <dbReference type="ARBA" id="ARBA00023163"/>
    </source>
</evidence>
<dbReference type="GO" id="GO:0006364">
    <property type="term" value="P:rRNA processing"/>
    <property type="evidence" value="ECO:0007669"/>
    <property type="project" value="UniProtKB-KW"/>
</dbReference>
<dbReference type="FunFam" id="3.40.50.12390:FF:000005">
    <property type="entry name" value="5'-3' exoribonuclease 2"/>
    <property type="match status" value="1"/>
</dbReference>
<feature type="compositionally biased region" description="Polar residues" evidence="17">
    <location>
        <begin position="443"/>
        <end position="458"/>
    </location>
</feature>
<keyword evidence="16" id="KW-0863">Zinc-finger</keyword>
<dbReference type="OrthoDB" id="372487at2759"/>
<evidence type="ECO:0000256" key="5">
    <source>
        <dbReference type="ARBA" id="ARBA00022664"/>
    </source>
</evidence>
<keyword evidence="16" id="KW-0479">Metal-binding</keyword>
<dbReference type="GO" id="GO:0004534">
    <property type="term" value="F:5'-3' RNA exonuclease activity"/>
    <property type="evidence" value="ECO:0007669"/>
    <property type="project" value="UniProtKB-UniRule"/>
</dbReference>
<keyword evidence="11" id="KW-0804">Transcription</keyword>
<dbReference type="PIRSF" id="PIRSF037239">
    <property type="entry name" value="Exonuclease_Xrn2"/>
    <property type="match status" value="1"/>
</dbReference>
<feature type="region of interest" description="Disordered" evidence="17">
    <location>
        <begin position="443"/>
        <end position="462"/>
    </location>
</feature>
<dbReference type="SMART" id="SM00343">
    <property type="entry name" value="ZnF_C2HC"/>
    <property type="match status" value="1"/>
</dbReference>
<dbReference type="GO" id="GO:0000956">
    <property type="term" value="P:nuclear-transcribed mRNA catabolic process"/>
    <property type="evidence" value="ECO:0007669"/>
    <property type="project" value="TreeGrafter"/>
</dbReference>
<dbReference type="InterPro" id="IPR027073">
    <property type="entry name" value="5_3_exoribonuclease"/>
</dbReference>
<dbReference type="InterPro" id="IPR041412">
    <property type="entry name" value="Xrn1_helical"/>
</dbReference>
<reference evidence="19" key="1">
    <citation type="submission" date="2019-10" db="EMBL/GenBank/DDBJ databases">
        <title>Conservation and host-specific expression of non-tandemly repeated heterogenous ribosome RNA gene in arbuscular mycorrhizal fungi.</title>
        <authorList>
            <person name="Maeda T."/>
            <person name="Kobayashi Y."/>
            <person name="Nakagawa T."/>
            <person name="Ezawa T."/>
            <person name="Yamaguchi K."/>
            <person name="Bino T."/>
            <person name="Nishimoto Y."/>
            <person name="Shigenobu S."/>
            <person name="Kawaguchi M."/>
        </authorList>
    </citation>
    <scope>NUCLEOTIDE SEQUENCE</scope>
    <source>
        <strain evidence="19">HR1</strain>
    </source>
</reference>
<feature type="compositionally biased region" description="Basic and acidic residues" evidence="17">
    <location>
        <begin position="884"/>
        <end position="898"/>
    </location>
</feature>
<dbReference type="InterPro" id="IPR004859">
    <property type="entry name" value="Xrn1_N"/>
</dbReference>
<sequence>MGVPALFRWLSKKYPKIIEQVIEENPIEVNGVKLPVDISKPNPNNIEFDNLYLDMNGIIHPCCHPDNKPAPATEEDMMVEVMEYTERIVAMIRPRKVLYLAIDGVAPRAKMNQQRSRRFRTAQEAKEKAEETAQEIERIEASGQSIDQEVKSKKSFDSNCITPGTPFMARLAVCLRYWIADKLNTEPGWKNLKVILSDASVPGEGEHKIMDFVRAQRASPYHDPNTRHVIYGLDADLIMLSLATHEPHFKVLREDIFFQEGIYKACFICGQSDHMANQCTGRAKQKQGQYDEKGKATAIKPYVFLNVQVLREYLEIELKVSNVPWPFNLENAIDDWVFLCFFVGNDFLPHLPSLEIREGAIDTLITIWKRCLPLTSGYLTNSGNVDLNRLQYLVTELGKQEDDIFIRRHKNEQRRAPPPPPPPQKRRKTKANNGGVYQSLESSQTEIDNLQTSSNNEASLPHLPIGMPLLPVKGFDSQLRAKSNQEVVNNRQELRIANINAAQSLKAELNSSGVSVSTANSDIEINKNLNSDISVSETIKQDTDEKVTLATKRKADKLDNEINSEGDDDVNDVDEDSPSVSKDSEDSIRLWEAGFKDRYYKQKFGIELPNKEFQKNLAKSYIEGLSWVLQYYYQGVPSWKWYYPYHYSPFASDFVDIGDFQIKFELGEPFRPFEQLMGVLPAQSKEHLPVPFHKLMTDKDSDIIDFYPENFKIDLNGKRYAWQGVALLPFIDESRLLKAIESVYSQLTTDEIMRNTTGSEVLCFSNSHKLYNKLCHLYSNQNSDKPIPLDPTISDKMIGFVSRNPNFVPKSTFRSPLIEKNMPDINDDRSLSVFYYLPAKTAANTHKSILLRNVRMDPPVLGWEDHECVRNGGRGRGRGRGRGSPRDDRSYHNNRDTHGYQNRHYVPDYQNNRDMRSYQSRSYIPDYQSNRDVRSHQNRPYISDYQSNRDTHSYQSRPYQSRPYQSRPYQITNLCIKSYCTNKFNSRINVVAAISFVT</sequence>
<proteinExistence type="inferred from homology"/>
<evidence type="ECO:0000256" key="14">
    <source>
        <dbReference type="ARBA" id="ARBA00046943"/>
    </source>
</evidence>
<evidence type="ECO:0000256" key="13">
    <source>
        <dbReference type="ARBA" id="ARBA00046137"/>
    </source>
</evidence>
<keyword evidence="8 15" id="KW-0269">Exonuclease</keyword>
<accession>A0A8H3QMC9</accession>
<dbReference type="GO" id="GO:0006353">
    <property type="term" value="P:DNA-templated transcription termination"/>
    <property type="evidence" value="ECO:0007669"/>
    <property type="project" value="UniProtKB-KW"/>
</dbReference>
<evidence type="ECO:0000256" key="4">
    <source>
        <dbReference type="ARBA" id="ARBA00022552"/>
    </source>
</evidence>
<dbReference type="Pfam" id="PF03159">
    <property type="entry name" value="XRN_N"/>
    <property type="match status" value="1"/>
</dbReference>
<feature type="region of interest" description="Disordered" evidence="17">
    <location>
        <begin position="558"/>
        <end position="584"/>
    </location>
</feature>
<protein>
    <recommendedName>
        <fullName evidence="15">5'-3' exoribonuclease</fullName>
        <ecNumber evidence="15">3.1.13.-</ecNumber>
    </recommendedName>
</protein>
<dbReference type="GO" id="GO:0003723">
    <property type="term" value="F:RNA binding"/>
    <property type="evidence" value="ECO:0007669"/>
    <property type="project" value="TreeGrafter"/>
</dbReference>
<dbReference type="AlphaFoldDB" id="A0A8H3QMC9"/>
<dbReference type="Pfam" id="PF17846">
    <property type="entry name" value="XRN_M"/>
    <property type="match status" value="1"/>
</dbReference>
<comment type="subunit">
    <text evidence="14">Interacts with RAI1; the interaction is direct, stabilizes RAT1 protein structure and may stimulate its exoribonuclease activity. The interaction also stimulates RAI1 pyrophosphohydrolase activity, probably by recruiting it to mRNA substrates.</text>
</comment>
<evidence type="ECO:0000259" key="18">
    <source>
        <dbReference type="PROSITE" id="PS50158"/>
    </source>
</evidence>
<comment type="function">
    <text evidence="15">Possesses 5'-&gt;3' exoribonuclease activity. May promote termination of transcription by RNA polymerase II.</text>
</comment>
<dbReference type="InterPro" id="IPR001878">
    <property type="entry name" value="Znf_CCHC"/>
</dbReference>
<dbReference type="GO" id="GO:0005634">
    <property type="term" value="C:nucleus"/>
    <property type="evidence" value="ECO:0007669"/>
    <property type="project" value="UniProtKB-SubCell"/>
</dbReference>
<evidence type="ECO:0000256" key="12">
    <source>
        <dbReference type="ARBA" id="ARBA00023242"/>
    </source>
</evidence>
<keyword evidence="12" id="KW-0539">Nucleus</keyword>
<dbReference type="FunFam" id="1.25.40.1050:FF:000002">
    <property type="entry name" value="5'-3' exoribonuclease"/>
    <property type="match status" value="1"/>
</dbReference>
<dbReference type="CDD" id="cd18673">
    <property type="entry name" value="PIN_XRN1-2-like"/>
    <property type="match status" value="1"/>
</dbReference>
<evidence type="ECO:0000256" key="1">
    <source>
        <dbReference type="ARBA" id="ARBA00004123"/>
    </source>
</evidence>
<dbReference type="Gene3D" id="3.40.50.12390">
    <property type="match status" value="1"/>
</dbReference>
<evidence type="ECO:0000256" key="7">
    <source>
        <dbReference type="ARBA" id="ARBA00022801"/>
    </source>
</evidence>
<keyword evidence="5 15" id="KW-0507">mRNA processing</keyword>
<evidence type="ECO:0000256" key="9">
    <source>
        <dbReference type="ARBA" id="ARBA00023015"/>
    </source>
</evidence>
<evidence type="ECO:0000256" key="16">
    <source>
        <dbReference type="PROSITE-ProRule" id="PRU00047"/>
    </source>
</evidence>
<evidence type="ECO:0000256" key="2">
    <source>
        <dbReference type="ARBA" id="ARBA00006994"/>
    </source>
</evidence>
<keyword evidence="7 15" id="KW-0378">Hydrolase</keyword>
<keyword evidence="6 15" id="KW-0540">Nuclease</keyword>
<keyword evidence="4" id="KW-0698">rRNA processing</keyword>
<comment type="similarity">
    <text evidence="2 15">Belongs to the 5'-3' exonuclease family. XRN2/RAT1 subfamily.</text>
</comment>
<gene>
    <name evidence="19" type="ORF">RCL2_001328700</name>
</gene>
<comment type="subcellular location">
    <subcellularLocation>
        <location evidence="1">Nucleus</location>
    </subcellularLocation>
</comment>
<dbReference type="Gene3D" id="1.25.40.1050">
    <property type="match status" value="1"/>
</dbReference>
<dbReference type="InterPro" id="IPR017151">
    <property type="entry name" value="Xrn2/3/4"/>
</dbReference>
<dbReference type="Proteomes" id="UP000615446">
    <property type="component" value="Unassembled WGS sequence"/>
</dbReference>
<feature type="region of interest" description="Disordered" evidence="17">
    <location>
        <begin position="408"/>
        <end position="433"/>
    </location>
</feature>
<evidence type="ECO:0000256" key="17">
    <source>
        <dbReference type="SAM" id="MobiDB-lite"/>
    </source>
</evidence>